<dbReference type="GO" id="GO:0046047">
    <property type="term" value="P:TTP catabolic process"/>
    <property type="evidence" value="ECO:0007669"/>
    <property type="project" value="TreeGrafter"/>
</dbReference>
<keyword evidence="2" id="KW-0378">Hydrolase</keyword>
<name>A0A1Y5FAV4_9BACT</name>
<dbReference type="SUPFAM" id="SSF101386">
    <property type="entry name" value="all-alpha NTP pyrophosphatases"/>
    <property type="match status" value="2"/>
</dbReference>
<dbReference type="CDD" id="cd11528">
    <property type="entry name" value="NTP-PPase_MazG_Nterm"/>
    <property type="match status" value="1"/>
</dbReference>
<dbReference type="GO" id="GO:0046052">
    <property type="term" value="P:UTP catabolic process"/>
    <property type="evidence" value="ECO:0007669"/>
    <property type="project" value="TreeGrafter"/>
</dbReference>
<dbReference type="NCBIfam" id="TIGR00444">
    <property type="entry name" value="mazG"/>
    <property type="match status" value="1"/>
</dbReference>
<evidence type="ECO:0000259" key="1">
    <source>
        <dbReference type="Pfam" id="PF03819"/>
    </source>
</evidence>
<dbReference type="FunFam" id="1.10.287.1080:FF:000001">
    <property type="entry name" value="Nucleoside triphosphate pyrophosphohydrolase"/>
    <property type="match status" value="1"/>
</dbReference>
<feature type="domain" description="NTP pyrophosphohydrolase MazG-like" evidence="1">
    <location>
        <begin position="29"/>
        <end position="102"/>
    </location>
</feature>
<dbReference type="InterPro" id="IPR048011">
    <property type="entry name" value="NTP-PPase_MazG-like_C"/>
</dbReference>
<evidence type="ECO:0000313" key="3">
    <source>
        <dbReference type="Proteomes" id="UP000196531"/>
    </source>
</evidence>
<organism evidence="2 3">
    <name type="scientific">Halobacteriovorax marinus</name>
    <dbReference type="NCBI Taxonomy" id="97084"/>
    <lineage>
        <taxon>Bacteria</taxon>
        <taxon>Pseudomonadati</taxon>
        <taxon>Bdellovibrionota</taxon>
        <taxon>Bacteriovoracia</taxon>
        <taxon>Bacteriovoracales</taxon>
        <taxon>Halobacteriovoraceae</taxon>
        <taxon>Halobacteriovorax</taxon>
    </lineage>
</organism>
<dbReference type="PANTHER" id="PTHR30522:SF0">
    <property type="entry name" value="NUCLEOSIDE TRIPHOSPHATE PYROPHOSPHOHYDROLASE"/>
    <property type="match status" value="1"/>
</dbReference>
<dbReference type="Pfam" id="PF03819">
    <property type="entry name" value="MazG"/>
    <property type="match status" value="2"/>
</dbReference>
<dbReference type="GO" id="GO:0046076">
    <property type="term" value="P:dTTP catabolic process"/>
    <property type="evidence" value="ECO:0007669"/>
    <property type="project" value="TreeGrafter"/>
</dbReference>
<sequence length="266" mass="31608">MSYPNFEKMAQVIKQLRHPTKGCPWDLKQDHKSLLRFLIEESYEYVHAVENDDTKLMEEELGDVLLQVILHCVIAEETGRFNIESVSKVLSDKMIRRHPHVFEDPELAKTEEQVKENWQKIKDLEKEGQEKRYFDESDLAFPALFSANKIGKKTNKLNFDWKDAGEVLHKVEEEWQEFKEEVTAKNIDRKRMTEEMGDFLFSAAQLARHMDIDPEDALRQANKKFIRRFNQMEDLIHEDSLKVANMNQMEMDVYWNKVKKVEKDNK</sequence>
<dbReference type="NCBIfam" id="NF007113">
    <property type="entry name" value="PRK09562.1"/>
    <property type="match status" value="1"/>
</dbReference>
<gene>
    <name evidence="2" type="ORF">A9Q84_04215</name>
</gene>
<accession>A0A1Y5FAV4</accession>
<dbReference type="GO" id="GO:0006203">
    <property type="term" value="P:dGTP catabolic process"/>
    <property type="evidence" value="ECO:0007669"/>
    <property type="project" value="TreeGrafter"/>
</dbReference>
<dbReference type="Proteomes" id="UP000196531">
    <property type="component" value="Unassembled WGS sequence"/>
</dbReference>
<proteinExistence type="predicted"/>
<dbReference type="InterPro" id="IPR011551">
    <property type="entry name" value="NTP_PyrPHydrolase_MazG"/>
</dbReference>
<dbReference type="GO" id="GO:0006950">
    <property type="term" value="P:response to stress"/>
    <property type="evidence" value="ECO:0007669"/>
    <property type="project" value="UniProtKB-ARBA"/>
</dbReference>
<protein>
    <submittedName>
        <fullName evidence="2">Nucleoside triphosphate pyrophosphohydrolase</fullName>
    </submittedName>
</protein>
<dbReference type="InterPro" id="IPR048015">
    <property type="entry name" value="NTP-PPase_MazG-like_N"/>
</dbReference>
<dbReference type="GO" id="GO:0047429">
    <property type="term" value="F:nucleoside triphosphate diphosphatase activity"/>
    <property type="evidence" value="ECO:0007669"/>
    <property type="project" value="InterPro"/>
</dbReference>
<dbReference type="GO" id="GO:0046061">
    <property type="term" value="P:dATP catabolic process"/>
    <property type="evidence" value="ECO:0007669"/>
    <property type="project" value="TreeGrafter"/>
</dbReference>
<dbReference type="AlphaFoldDB" id="A0A1Y5FAV4"/>
<dbReference type="GO" id="GO:0046081">
    <property type="term" value="P:dUTP catabolic process"/>
    <property type="evidence" value="ECO:0007669"/>
    <property type="project" value="TreeGrafter"/>
</dbReference>
<evidence type="ECO:0000313" key="2">
    <source>
        <dbReference type="EMBL" id="OUR98628.1"/>
    </source>
</evidence>
<dbReference type="EMBL" id="MAAO01000004">
    <property type="protein sequence ID" value="OUR98628.1"/>
    <property type="molecule type" value="Genomic_DNA"/>
</dbReference>
<dbReference type="InterPro" id="IPR004518">
    <property type="entry name" value="MazG-like_dom"/>
</dbReference>
<reference evidence="3" key="1">
    <citation type="journal article" date="2017" name="Proc. Natl. Acad. Sci. U.S.A.">
        <title>Simulation of Deepwater Horizon oil plume reveals substrate specialization within a complex community of hydrocarbon-degraders.</title>
        <authorList>
            <person name="Hu P."/>
            <person name="Dubinsky E.A."/>
            <person name="Probst A.J."/>
            <person name="Wang J."/>
            <person name="Sieber C.M.K."/>
            <person name="Tom L.M."/>
            <person name="Gardinali P."/>
            <person name="Banfield J.F."/>
            <person name="Atlas R.M."/>
            <person name="Andersen G.L."/>
        </authorList>
    </citation>
    <scope>NUCLEOTIDE SEQUENCE [LARGE SCALE GENOMIC DNA]</scope>
</reference>
<dbReference type="Gene3D" id="1.10.287.1080">
    <property type="entry name" value="MazG-like"/>
    <property type="match status" value="2"/>
</dbReference>
<dbReference type="CDD" id="cd11529">
    <property type="entry name" value="NTP-PPase_MazG_Cterm"/>
    <property type="match status" value="1"/>
</dbReference>
<comment type="caution">
    <text evidence="2">The sequence shown here is derived from an EMBL/GenBank/DDBJ whole genome shotgun (WGS) entry which is preliminary data.</text>
</comment>
<dbReference type="PANTHER" id="PTHR30522">
    <property type="entry name" value="NUCLEOSIDE TRIPHOSPHATE PYROPHOSPHOHYDROLASE"/>
    <property type="match status" value="1"/>
</dbReference>
<feature type="domain" description="NTP pyrophosphohydrolase MazG-like" evidence="1">
    <location>
        <begin position="168"/>
        <end position="230"/>
    </location>
</feature>